<accession>A0A074RVB0</accession>
<evidence type="ECO:0000313" key="2">
    <source>
        <dbReference type="EMBL" id="KEP48578.1"/>
    </source>
</evidence>
<dbReference type="SUPFAM" id="SSF54427">
    <property type="entry name" value="NTF2-like"/>
    <property type="match status" value="1"/>
</dbReference>
<feature type="chain" id="PRO_5001699662" description="SnoaL-like domain protein" evidence="1">
    <location>
        <begin position="22"/>
        <end position="209"/>
    </location>
</feature>
<proteinExistence type="predicted"/>
<dbReference type="EMBL" id="AZST01000490">
    <property type="protein sequence ID" value="KEP48578.1"/>
    <property type="molecule type" value="Genomic_DNA"/>
</dbReference>
<reference evidence="2 3" key="1">
    <citation type="submission" date="2013-12" db="EMBL/GenBank/DDBJ databases">
        <authorList>
            <person name="Cubeta M."/>
            <person name="Pakala S."/>
            <person name="Fedorova N."/>
            <person name="Thomas E."/>
            <person name="Dean R."/>
            <person name="Jabaji S."/>
            <person name="Neate S."/>
            <person name="Toda T."/>
            <person name="Tavantzis S."/>
            <person name="Vilgalys R."/>
            <person name="Bharathan N."/>
            <person name="Pakala S."/>
            <person name="Losada L.S."/>
            <person name="Zafar N."/>
            <person name="Nierman W."/>
        </authorList>
    </citation>
    <scope>NUCLEOTIDE SEQUENCE [LARGE SCALE GENOMIC DNA]</scope>
    <source>
        <strain evidence="2 3">123E</strain>
    </source>
</reference>
<name>A0A074RVB0_9AGAM</name>
<evidence type="ECO:0000256" key="1">
    <source>
        <dbReference type="SAM" id="SignalP"/>
    </source>
</evidence>
<dbReference type="InterPro" id="IPR032710">
    <property type="entry name" value="NTF2-like_dom_sf"/>
</dbReference>
<gene>
    <name evidence="2" type="ORF">V565_120980</name>
</gene>
<protein>
    <recommendedName>
        <fullName evidence="4">SnoaL-like domain protein</fullName>
    </recommendedName>
</protein>
<comment type="caution">
    <text evidence="2">The sequence shown here is derived from an EMBL/GenBank/DDBJ whole genome shotgun (WGS) entry which is preliminary data.</text>
</comment>
<evidence type="ECO:0000313" key="3">
    <source>
        <dbReference type="Proteomes" id="UP000027456"/>
    </source>
</evidence>
<sequence>MHIRRFVLTLIPLLNLHTTRAFSSQNVLSAMSATMTSGVDVMRLANGVEVQNSGIPLEGKRRQVIEDVLNLFSSKPHEDILYRTWRQDAVFEDPLSKCIGYKQFAPQWYAMPKAFPISRTLSYKVTSSTTEPRRITYEQQQEYTIRFIGTKKIMNSTVVIDLDENDQIVKLEDKWNGNDQPTRFGALWLRRLNAVTLPWLVSVPKPKED</sequence>
<dbReference type="STRING" id="1423351.A0A074RVB0"/>
<feature type="signal peptide" evidence="1">
    <location>
        <begin position="1"/>
        <end position="21"/>
    </location>
</feature>
<evidence type="ECO:0008006" key="4">
    <source>
        <dbReference type="Google" id="ProtNLM"/>
    </source>
</evidence>
<organism evidence="2 3">
    <name type="scientific">Rhizoctonia solani 123E</name>
    <dbReference type="NCBI Taxonomy" id="1423351"/>
    <lineage>
        <taxon>Eukaryota</taxon>
        <taxon>Fungi</taxon>
        <taxon>Dikarya</taxon>
        <taxon>Basidiomycota</taxon>
        <taxon>Agaricomycotina</taxon>
        <taxon>Agaricomycetes</taxon>
        <taxon>Cantharellales</taxon>
        <taxon>Ceratobasidiaceae</taxon>
        <taxon>Rhizoctonia</taxon>
    </lineage>
</organism>
<dbReference type="AlphaFoldDB" id="A0A074RVB0"/>
<keyword evidence="1" id="KW-0732">Signal</keyword>
<dbReference type="PANTHER" id="PTHR34213:SF2">
    <property type="entry name" value="NUCLEAR TRANSPORT FACTOR 2 (NTF2) FAMILY PROTEIN"/>
    <property type="match status" value="1"/>
</dbReference>
<dbReference type="OrthoDB" id="2400485at2759"/>
<dbReference type="PANTHER" id="PTHR34213">
    <property type="entry name" value="NUCLEAR TRANSPORT FACTOR 2 (NTF2) FAMILY PROTEIN"/>
    <property type="match status" value="1"/>
</dbReference>
<keyword evidence="3" id="KW-1185">Reference proteome</keyword>
<dbReference type="Proteomes" id="UP000027456">
    <property type="component" value="Unassembled WGS sequence"/>
</dbReference>
<dbReference type="HOGENOM" id="CLU_1230637_0_0_1"/>